<keyword evidence="5 7" id="KW-0472">Membrane</keyword>
<dbReference type="InterPro" id="IPR025857">
    <property type="entry name" value="MacB_PCD"/>
</dbReference>
<name>A0A656PMU5_UNCKA</name>
<keyword evidence="4 7" id="KW-1133">Transmembrane helix</keyword>
<evidence type="ECO:0000256" key="7">
    <source>
        <dbReference type="SAM" id="Phobius"/>
    </source>
</evidence>
<proteinExistence type="inferred from homology"/>
<organism evidence="10 11">
    <name type="scientific">candidate division WWE3 bacterium</name>
    <dbReference type="NCBI Taxonomy" id="2053526"/>
    <lineage>
        <taxon>Bacteria</taxon>
        <taxon>Katanobacteria</taxon>
    </lineage>
</organism>
<evidence type="ECO:0000256" key="3">
    <source>
        <dbReference type="ARBA" id="ARBA00022692"/>
    </source>
</evidence>
<dbReference type="Pfam" id="PF02687">
    <property type="entry name" value="FtsX"/>
    <property type="match status" value="1"/>
</dbReference>
<evidence type="ECO:0000259" key="9">
    <source>
        <dbReference type="Pfam" id="PF12704"/>
    </source>
</evidence>
<dbReference type="GO" id="GO:0022857">
    <property type="term" value="F:transmembrane transporter activity"/>
    <property type="evidence" value="ECO:0007669"/>
    <property type="project" value="TreeGrafter"/>
</dbReference>
<evidence type="ECO:0008006" key="12">
    <source>
        <dbReference type="Google" id="ProtNLM"/>
    </source>
</evidence>
<feature type="transmembrane region" description="Helical" evidence="7">
    <location>
        <begin position="316"/>
        <end position="342"/>
    </location>
</feature>
<evidence type="ECO:0000259" key="8">
    <source>
        <dbReference type="Pfam" id="PF02687"/>
    </source>
</evidence>
<feature type="transmembrane region" description="Helical" evidence="7">
    <location>
        <begin position="354"/>
        <end position="376"/>
    </location>
</feature>
<feature type="domain" description="MacB-like periplasmic core" evidence="9">
    <location>
        <begin position="21"/>
        <end position="238"/>
    </location>
</feature>
<evidence type="ECO:0000313" key="11">
    <source>
        <dbReference type="Proteomes" id="UP000262056"/>
    </source>
</evidence>
<dbReference type="InterPro" id="IPR050250">
    <property type="entry name" value="Macrolide_Exporter_MacB"/>
</dbReference>
<evidence type="ECO:0000256" key="5">
    <source>
        <dbReference type="ARBA" id="ARBA00023136"/>
    </source>
</evidence>
<dbReference type="Pfam" id="PF12704">
    <property type="entry name" value="MacB_PCD"/>
    <property type="match status" value="1"/>
</dbReference>
<feature type="transmembrane region" description="Helical" evidence="7">
    <location>
        <begin position="21"/>
        <end position="42"/>
    </location>
</feature>
<dbReference type="EMBL" id="DQFB01000004">
    <property type="protein sequence ID" value="HCQ40683.1"/>
    <property type="molecule type" value="Genomic_DNA"/>
</dbReference>
<evidence type="ECO:0000256" key="1">
    <source>
        <dbReference type="ARBA" id="ARBA00004651"/>
    </source>
</evidence>
<keyword evidence="2" id="KW-1003">Cell membrane</keyword>
<feature type="transmembrane region" description="Helical" evidence="7">
    <location>
        <begin position="273"/>
        <end position="296"/>
    </location>
</feature>
<dbReference type="Proteomes" id="UP000262056">
    <property type="component" value="Unassembled WGS sequence"/>
</dbReference>
<feature type="domain" description="ABC3 transporter permease C-terminal" evidence="8">
    <location>
        <begin position="275"/>
        <end position="386"/>
    </location>
</feature>
<sequence length="393" mass="42982">MTITQTARTAFLSLQKNKLRSFLTMLGVIIGVFAVASLVSIVRGFQNYVKSEFDALGSNLIFIMPGKIDFTGDPSRNFTGNKLKYNHVERIQTDLGNKISSISPWYELSKNFIYKTKSFYGAIGGINDSVLKLFNLNVANGRFFTKAEMDAKAKVAVIGSKVLEELFNSRNPIGEKIQIDGTSYLILGVLEEKSPNYDNIVYIPYTTVESEFNIKNIGSIVIKVGSGEDINSVKNEIRLSLLKELKDEEFSVSTQEDLLQRINDILKIIESGLTAIAAISLLVGGIGIMNIMLVSVTERTREIGLIKALGATGRDIALQFLSESVFISFTGGLIGLAAAWIATLVAKTWIPAEIPLWAVVVSLGFSLLVGIGFGTYPAIKAGKKDPIVALRYE</sequence>
<dbReference type="PANTHER" id="PTHR30572:SF4">
    <property type="entry name" value="ABC TRANSPORTER PERMEASE YTRF"/>
    <property type="match status" value="1"/>
</dbReference>
<evidence type="ECO:0000256" key="4">
    <source>
        <dbReference type="ARBA" id="ARBA00022989"/>
    </source>
</evidence>
<comment type="subcellular location">
    <subcellularLocation>
        <location evidence="1">Cell membrane</location>
        <topology evidence="1">Multi-pass membrane protein</topology>
    </subcellularLocation>
</comment>
<evidence type="ECO:0000256" key="2">
    <source>
        <dbReference type="ARBA" id="ARBA00022475"/>
    </source>
</evidence>
<dbReference type="InterPro" id="IPR003838">
    <property type="entry name" value="ABC3_permease_C"/>
</dbReference>
<reference evidence="10 11" key="1">
    <citation type="journal article" date="2018" name="Nat. Biotechnol.">
        <title>A standardized bacterial taxonomy based on genome phylogeny substantially revises the tree of life.</title>
        <authorList>
            <person name="Parks D.H."/>
            <person name="Chuvochina M."/>
            <person name="Waite D.W."/>
            <person name="Rinke C."/>
            <person name="Skarshewski A."/>
            <person name="Chaumeil P.A."/>
            <person name="Hugenholtz P."/>
        </authorList>
    </citation>
    <scope>NUCLEOTIDE SEQUENCE [LARGE SCALE GENOMIC DNA]</scope>
    <source>
        <strain evidence="10">UBA12021</strain>
    </source>
</reference>
<evidence type="ECO:0000256" key="6">
    <source>
        <dbReference type="ARBA" id="ARBA00038076"/>
    </source>
</evidence>
<evidence type="ECO:0000313" key="10">
    <source>
        <dbReference type="EMBL" id="HCQ40683.1"/>
    </source>
</evidence>
<dbReference type="PANTHER" id="PTHR30572">
    <property type="entry name" value="MEMBRANE COMPONENT OF TRANSPORTER-RELATED"/>
    <property type="match status" value="1"/>
</dbReference>
<protein>
    <recommendedName>
        <fullName evidence="12">FtsX-like permease family protein</fullName>
    </recommendedName>
</protein>
<comment type="similarity">
    <text evidence="6">Belongs to the ABC-4 integral membrane protein family.</text>
</comment>
<gene>
    <name evidence="10" type="ORF">DIU24_03170</name>
</gene>
<dbReference type="GO" id="GO:0005886">
    <property type="term" value="C:plasma membrane"/>
    <property type="evidence" value="ECO:0007669"/>
    <property type="project" value="UniProtKB-SubCell"/>
</dbReference>
<dbReference type="AlphaFoldDB" id="A0A656PMU5"/>
<keyword evidence="3 7" id="KW-0812">Transmembrane</keyword>
<comment type="caution">
    <text evidence="10">The sequence shown here is derived from an EMBL/GenBank/DDBJ whole genome shotgun (WGS) entry which is preliminary data.</text>
</comment>
<accession>A0A656PMU5</accession>